<dbReference type="Proteomes" id="UP000322244">
    <property type="component" value="Unassembled WGS sequence"/>
</dbReference>
<dbReference type="EMBL" id="VLNY01000004">
    <property type="protein sequence ID" value="KAA0022889.1"/>
    <property type="molecule type" value="Genomic_DNA"/>
</dbReference>
<comment type="caution">
    <text evidence="4">The sequence shown here is derived from an EMBL/GenBank/DDBJ whole genome shotgun (WGS) entry which is preliminary data.</text>
</comment>
<feature type="domain" description="Glycosyl hydrolase family 13 catalytic" evidence="3">
    <location>
        <begin position="25"/>
        <end position="410"/>
    </location>
</feature>
<evidence type="ECO:0000313" key="4">
    <source>
        <dbReference type="EMBL" id="KAA0022889.1"/>
    </source>
</evidence>
<dbReference type="SMART" id="SM00642">
    <property type="entry name" value="Aamy"/>
    <property type="match status" value="1"/>
</dbReference>
<keyword evidence="2" id="KW-0325">Glycoprotein</keyword>
<dbReference type="PANTHER" id="PTHR10357">
    <property type="entry name" value="ALPHA-AMYLASE FAMILY MEMBER"/>
    <property type="match status" value="1"/>
</dbReference>
<dbReference type="RefSeq" id="WP_149430148.1">
    <property type="nucleotide sequence ID" value="NZ_VLNY01000004.1"/>
</dbReference>
<dbReference type="InterPro" id="IPR017853">
    <property type="entry name" value="GH"/>
</dbReference>
<evidence type="ECO:0000256" key="1">
    <source>
        <dbReference type="ARBA" id="ARBA00008061"/>
    </source>
</evidence>
<dbReference type="GO" id="GO:0009313">
    <property type="term" value="P:oligosaccharide catabolic process"/>
    <property type="evidence" value="ECO:0007669"/>
    <property type="project" value="TreeGrafter"/>
</dbReference>
<dbReference type="Gene3D" id="3.90.400.10">
    <property type="entry name" value="Oligo-1,6-glucosidase, Domain 2"/>
    <property type="match status" value="1"/>
</dbReference>
<proteinExistence type="inferred from homology"/>
<dbReference type="FunFam" id="3.90.400.10:FF:000001">
    <property type="entry name" value="Maltase A3, isoform A"/>
    <property type="match status" value="1"/>
</dbReference>
<dbReference type="GO" id="GO:0016853">
    <property type="term" value="F:isomerase activity"/>
    <property type="evidence" value="ECO:0007669"/>
    <property type="project" value="UniProtKB-KW"/>
</dbReference>
<evidence type="ECO:0000256" key="2">
    <source>
        <dbReference type="ARBA" id="ARBA00023180"/>
    </source>
</evidence>
<dbReference type="CDD" id="cd11332">
    <property type="entry name" value="AmyAc_OligoGlu_TS"/>
    <property type="match status" value="1"/>
</dbReference>
<dbReference type="Pfam" id="PF00128">
    <property type="entry name" value="Alpha-amylase"/>
    <property type="match status" value="1"/>
</dbReference>
<dbReference type="AlphaFoldDB" id="A0A5A7SC21"/>
<dbReference type="InterPro" id="IPR006047">
    <property type="entry name" value="GH13_cat_dom"/>
</dbReference>
<protein>
    <submittedName>
        <fullName evidence="4">Glycoside hydrolase family 13 protein</fullName>
    </submittedName>
</protein>
<sequence>MTEPVNAPAVAADAESWWKNAIFYQVYPRSFSDANGDGTGDLAGVRDKLGYLELLGVDAIWLCPVMRSPMADGGYDVADPRDIDPLFGNLAIMETLISEAHSRQIRVVMDVVPNHTSVEHPWFAAALAAAPGSPERARYIFRDGKGPDGATPPNNWPSIFGGPAWTRTTDSHGTPGQWYLHIFAPEQPDLNWDNPEVMDDLATTLRFWLGRGVDGFRIDVAHGMAKPEGLPDVDLIDSKLLGHSDNDLRFDNDGVHEIHRNIRKVIDEFPGAVSVGEVWVDDNERFARYVRPDELHMAFNFRLAETGYVAEDVRAAIENSIAAVAPEEGTPTWTLSNHDVEREVTRYGGGTVGVERARAMALVELALPGSAFLYNGSELGLPNVDLPDDVLQDPVWERSGHTERGRDGCRVPIPWEGSEPPFGFTTAAKSWLPIPAEWAALTVEAQLEDVASTLSLYRMAIELRAMRPEFSGAEIDWYGSPAGCLAFRRRGGLICALNTTSAPIPLPPGELLLASTHVEGGQLPPNAAAWLV</sequence>
<dbReference type="OrthoDB" id="9043248at2"/>
<dbReference type="PANTHER" id="PTHR10357:SF179">
    <property type="entry name" value="NEUTRAL AND BASIC AMINO ACID TRANSPORT PROTEIN RBAT"/>
    <property type="match status" value="1"/>
</dbReference>
<dbReference type="SUPFAM" id="SSF51445">
    <property type="entry name" value="(Trans)glycosidases"/>
    <property type="match status" value="1"/>
</dbReference>
<keyword evidence="4" id="KW-0378">Hydrolase</keyword>
<name>A0A5A7SC21_9NOCA</name>
<organism evidence="4 5">
    <name type="scientific">Antrihabitans cavernicola</name>
    <dbReference type="NCBI Taxonomy" id="2495913"/>
    <lineage>
        <taxon>Bacteria</taxon>
        <taxon>Bacillati</taxon>
        <taxon>Actinomycetota</taxon>
        <taxon>Actinomycetes</taxon>
        <taxon>Mycobacteriales</taxon>
        <taxon>Nocardiaceae</taxon>
        <taxon>Antrihabitans</taxon>
    </lineage>
</organism>
<keyword evidence="5" id="KW-1185">Reference proteome</keyword>
<gene>
    <name evidence="4" type="ORF">FOY51_10275</name>
</gene>
<dbReference type="InterPro" id="IPR045857">
    <property type="entry name" value="O16G_dom_2"/>
</dbReference>
<evidence type="ECO:0000259" key="3">
    <source>
        <dbReference type="SMART" id="SM00642"/>
    </source>
</evidence>
<accession>A0A5A7SC21</accession>
<dbReference type="GO" id="GO:0004556">
    <property type="term" value="F:alpha-amylase activity"/>
    <property type="evidence" value="ECO:0007669"/>
    <property type="project" value="TreeGrafter"/>
</dbReference>
<dbReference type="Gene3D" id="3.20.20.80">
    <property type="entry name" value="Glycosidases"/>
    <property type="match status" value="1"/>
</dbReference>
<reference evidence="4 5" key="1">
    <citation type="submission" date="2019-07" db="EMBL/GenBank/DDBJ databases">
        <title>Rhodococcus cavernicolus sp. nov., isolated from a cave.</title>
        <authorList>
            <person name="Lee S.D."/>
        </authorList>
    </citation>
    <scope>NUCLEOTIDE SEQUENCE [LARGE SCALE GENOMIC DNA]</scope>
    <source>
        <strain evidence="4 5">C1-24</strain>
    </source>
</reference>
<comment type="similarity">
    <text evidence="1">Belongs to the glycosyl hydrolase 13 family.</text>
</comment>
<evidence type="ECO:0000313" key="5">
    <source>
        <dbReference type="Proteomes" id="UP000322244"/>
    </source>
</evidence>